<sequence>MQVRHLYDNSTTTQMTERTAFSFLRESLKSPSHRPPVSSYTPRSPASNGARSPCHLPTTRPDDVSLLKWFQISLSAYISANLCPPLPDLSAASWRCANSLLSEHFSLPLPAGLLESSPVVGNCSNHLENQSDPPAWSAYLLALYLRLSTLSPSEDYASLFVCRFFSLSCVCSTFFR</sequence>
<feature type="compositionally biased region" description="Polar residues" evidence="1">
    <location>
        <begin position="38"/>
        <end position="50"/>
    </location>
</feature>
<gene>
    <name evidence="2" type="ORF">DILT_LOCUS11959</name>
</gene>
<keyword evidence="3" id="KW-1185">Reference proteome</keyword>
<accession>A0A3P7M1D3</accession>
<evidence type="ECO:0000313" key="2">
    <source>
        <dbReference type="EMBL" id="VDN16128.1"/>
    </source>
</evidence>
<dbReference type="Proteomes" id="UP000281553">
    <property type="component" value="Unassembled WGS sequence"/>
</dbReference>
<proteinExistence type="predicted"/>
<name>A0A3P7M1D3_DIBLA</name>
<dbReference type="AlphaFoldDB" id="A0A3P7M1D3"/>
<evidence type="ECO:0000313" key="3">
    <source>
        <dbReference type="Proteomes" id="UP000281553"/>
    </source>
</evidence>
<feature type="region of interest" description="Disordered" evidence="1">
    <location>
        <begin position="28"/>
        <end position="55"/>
    </location>
</feature>
<dbReference type="OrthoDB" id="10675595at2759"/>
<organism evidence="2 3">
    <name type="scientific">Dibothriocephalus latus</name>
    <name type="common">Fish tapeworm</name>
    <name type="synonym">Diphyllobothrium latum</name>
    <dbReference type="NCBI Taxonomy" id="60516"/>
    <lineage>
        <taxon>Eukaryota</taxon>
        <taxon>Metazoa</taxon>
        <taxon>Spiralia</taxon>
        <taxon>Lophotrochozoa</taxon>
        <taxon>Platyhelminthes</taxon>
        <taxon>Cestoda</taxon>
        <taxon>Eucestoda</taxon>
        <taxon>Diphyllobothriidea</taxon>
        <taxon>Diphyllobothriidae</taxon>
        <taxon>Dibothriocephalus</taxon>
    </lineage>
</organism>
<dbReference type="EMBL" id="UYRU01064757">
    <property type="protein sequence ID" value="VDN16128.1"/>
    <property type="molecule type" value="Genomic_DNA"/>
</dbReference>
<evidence type="ECO:0000256" key="1">
    <source>
        <dbReference type="SAM" id="MobiDB-lite"/>
    </source>
</evidence>
<protein>
    <submittedName>
        <fullName evidence="2">Uncharacterized protein</fullName>
    </submittedName>
</protein>
<reference evidence="2 3" key="1">
    <citation type="submission" date="2018-11" db="EMBL/GenBank/DDBJ databases">
        <authorList>
            <consortium name="Pathogen Informatics"/>
        </authorList>
    </citation>
    <scope>NUCLEOTIDE SEQUENCE [LARGE SCALE GENOMIC DNA]</scope>
</reference>